<keyword evidence="3" id="KW-1185">Reference proteome</keyword>
<feature type="region of interest" description="Disordered" evidence="1">
    <location>
        <begin position="282"/>
        <end position="318"/>
    </location>
</feature>
<evidence type="ECO:0000313" key="2">
    <source>
        <dbReference type="EMBL" id="KAF2242194.1"/>
    </source>
</evidence>
<evidence type="ECO:0000256" key="1">
    <source>
        <dbReference type="SAM" id="MobiDB-lite"/>
    </source>
</evidence>
<dbReference type="GeneID" id="54580577"/>
<reference evidence="2" key="1">
    <citation type="journal article" date="2020" name="Stud. Mycol.">
        <title>101 Dothideomycetes genomes: a test case for predicting lifestyles and emergence of pathogens.</title>
        <authorList>
            <person name="Haridas S."/>
            <person name="Albert R."/>
            <person name="Binder M."/>
            <person name="Bloem J."/>
            <person name="Labutti K."/>
            <person name="Salamov A."/>
            <person name="Andreopoulos B."/>
            <person name="Baker S."/>
            <person name="Barry K."/>
            <person name="Bills G."/>
            <person name="Bluhm B."/>
            <person name="Cannon C."/>
            <person name="Castanera R."/>
            <person name="Culley D."/>
            <person name="Daum C."/>
            <person name="Ezra D."/>
            <person name="Gonzalez J."/>
            <person name="Henrissat B."/>
            <person name="Kuo A."/>
            <person name="Liang C."/>
            <person name="Lipzen A."/>
            <person name="Lutzoni F."/>
            <person name="Magnuson J."/>
            <person name="Mondo S."/>
            <person name="Nolan M."/>
            <person name="Ohm R."/>
            <person name="Pangilinan J."/>
            <person name="Park H.-J."/>
            <person name="Ramirez L."/>
            <person name="Alfaro M."/>
            <person name="Sun H."/>
            <person name="Tritt A."/>
            <person name="Yoshinaga Y."/>
            <person name="Zwiers L.-H."/>
            <person name="Turgeon B."/>
            <person name="Goodwin S."/>
            <person name="Spatafora J."/>
            <person name="Crous P."/>
            <person name="Grigoriev I."/>
        </authorList>
    </citation>
    <scope>NUCLEOTIDE SEQUENCE</scope>
    <source>
        <strain evidence="2">CBS 122368</strain>
    </source>
</reference>
<accession>A0A6A6HVH1</accession>
<feature type="compositionally biased region" description="Polar residues" evidence="1">
    <location>
        <begin position="48"/>
        <end position="61"/>
    </location>
</feature>
<name>A0A6A6HVH1_9PLEO</name>
<gene>
    <name evidence="2" type="ORF">BU26DRAFT_510622</name>
</gene>
<evidence type="ECO:0000313" key="3">
    <source>
        <dbReference type="Proteomes" id="UP000800094"/>
    </source>
</evidence>
<protein>
    <submittedName>
        <fullName evidence="2">Uncharacterized protein</fullName>
    </submittedName>
</protein>
<organism evidence="2 3">
    <name type="scientific">Trematosphaeria pertusa</name>
    <dbReference type="NCBI Taxonomy" id="390896"/>
    <lineage>
        <taxon>Eukaryota</taxon>
        <taxon>Fungi</taxon>
        <taxon>Dikarya</taxon>
        <taxon>Ascomycota</taxon>
        <taxon>Pezizomycotina</taxon>
        <taxon>Dothideomycetes</taxon>
        <taxon>Pleosporomycetidae</taxon>
        <taxon>Pleosporales</taxon>
        <taxon>Massarineae</taxon>
        <taxon>Trematosphaeriaceae</taxon>
        <taxon>Trematosphaeria</taxon>
    </lineage>
</organism>
<sequence length="318" mass="34400">MADFCTESRAGRADRNHGLPRTHRNRVDPSNGTGQRPPPPLLQAGPRATNNHINTPSRSSPLKQLSELTAQLGLEYVRVKAAQGGKLVKIMEVSEEMDALAEGVSLGAFEAGMIVEIVEMEPTSDDRKQPGDGTTAVTPKGRACVKPRRVLITKVNRIPGGQEITGLKIGSKRKKGVEAEEPERRAQFFWMKMPNFHPLLNQSPNDPMDIEQTTADWCELSYADLMAVISFRPNTQTKILGKITRESLLRLLKCIHNSQAADIDALAQEDKGDIGIKILGRAADTSPASSNSKPTASSTPDPTQSDSGFASAVAAAEK</sequence>
<dbReference type="AlphaFoldDB" id="A0A6A6HVH1"/>
<dbReference type="RefSeq" id="XP_033677198.1">
    <property type="nucleotide sequence ID" value="XM_033827247.1"/>
</dbReference>
<feature type="region of interest" description="Disordered" evidence="1">
    <location>
        <begin position="1"/>
        <end position="61"/>
    </location>
</feature>
<feature type="compositionally biased region" description="Polar residues" evidence="1">
    <location>
        <begin position="286"/>
        <end position="308"/>
    </location>
</feature>
<dbReference type="Proteomes" id="UP000800094">
    <property type="component" value="Unassembled WGS sequence"/>
</dbReference>
<proteinExistence type="predicted"/>
<dbReference type="EMBL" id="ML987208">
    <property type="protein sequence ID" value="KAF2242194.1"/>
    <property type="molecule type" value="Genomic_DNA"/>
</dbReference>